<dbReference type="KEGG" id="soy:115875091"/>
<dbReference type="Gene3D" id="3.40.50.620">
    <property type="entry name" value="HUPs"/>
    <property type="match status" value="2"/>
</dbReference>
<dbReference type="GO" id="GO:0000049">
    <property type="term" value="F:tRNA binding"/>
    <property type="evidence" value="ECO:0007669"/>
    <property type="project" value="InterPro"/>
</dbReference>
<dbReference type="InterPro" id="IPR013155">
    <property type="entry name" value="M/V/L/I-tRNA-synth_anticd-bd"/>
</dbReference>
<dbReference type="FunFam" id="3.40.50.620:FF:000050">
    <property type="entry name" value="Isoleucyl-tRNA synthetase,cytoplasmic"/>
    <property type="match status" value="1"/>
</dbReference>
<evidence type="ECO:0000256" key="5">
    <source>
        <dbReference type="ARBA" id="ARBA00022490"/>
    </source>
</evidence>
<evidence type="ECO:0000256" key="15">
    <source>
        <dbReference type="ARBA" id="ARBA00063494"/>
    </source>
</evidence>
<dbReference type="Gene3D" id="1.10.730.10">
    <property type="entry name" value="Isoleucyl-tRNA Synthetase, Domain 1"/>
    <property type="match status" value="1"/>
</dbReference>
<comment type="subcellular location">
    <subcellularLocation>
        <location evidence="2">Cytoplasm</location>
        <location evidence="2">Cytosol</location>
    </subcellularLocation>
</comment>
<keyword evidence="8 17" id="KW-0547">Nucleotide-binding</keyword>
<evidence type="ECO:0000259" key="19">
    <source>
        <dbReference type="Pfam" id="PF08264"/>
    </source>
</evidence>
<evidence type="ECO:0000256" key="9">
    <source>
        <dbReference type="ARBA" id="ARBA00022840"/>
    </source>
</evidence>
<comment type="similarity">
    <text evidence="3 17">Belongs to the class-I aminoacyl-tRNA synthetase family.</text>
</comment>
<dbReference type="HAMAP" id="MF_02003">
    <property type="entry name" value="Ile_tRNA_synth_type2"/>
    <property type="match status" value="1"/>
</dbReference>
<dbReference type="Pfam" id="PF00133">
    <property type="entry name" value="tRNA-synt_1"/>
    <property type="match status" value="1"/>
</dbReference>
<dbReference type="InterPro" id="IPR002301">
    <property type="entry name" value="Ile-tRNA-ligase"/>
</dbReference>
<evidence type="ECO:0000256" key="7">
    <source>
        <dbReference type="ARBA" id="ARBA00022598"/>
    </source>
</evidence>
<evidence type="ECO:0000256" key="17">
    <source>
        <dbReference type="RuleBase" id="RU363035"/>
    </source>
</evidence>
<dbReference type="GO" id="GO:0004822">
    <property type="term" value="F:isoleucine-tRNA ligase activity"/>
    <property type="evidence" value="ECO:0007669"/>
    <property type="project" value="UniProtKB-EC"/>
</dbReference>
<evidence type="ECO:0000256" key="10">
    <source>
        <dbReference type="ARBA" id="ARBA00022917"/>
    </source>
</evidence>
<comment type="function">
    <text evidence="1">Catalyzes the specific attachment of an amino acid to its cognate tRNA in a 2 step reaction: the amino acid (AA) is first activated by ATP to form AA-AMP and then transferred to the acceptor end of the tRNA.</text>
</comment>
<evidence type="ECO:0000256" key="11">
    <source>
        <dbReference type="ARBA" id="ARBA00022990"/>
    </source>
</evidence>
<evidence type="ECO:0000256" key="1">
    <source>
        <dbReference type="ARBA" id="ARBA00003170"/>
    </source>
</evidence>
<dbReference type="InterPro" id="IPR023586">
    <property type="entry name" value="Ile-tRNA-ligase_type2"/>
</dbReference>
<keyword evidence="5" id="KW-0963">Cytoplasm</keyword>
<dbReference type="CDD" id="cd00818">
    <property type="entry name" value="IleRS_core"/>
    <property type="match status" value="1"/>
</dbReference>
<dbReference type="GO" id="GO:0002161">
    <property type="term" value="F:aminoacyl-tRNA deacylase activity"/>
    <property type="evidence" value="ECO:0007669"/>
    <property type="project" value="InterPro"/>
</dbReference>
<dbReference type="FunFam" id="3.40.50.620:FF:000414">
    <property type="entry name" value="Isoleucine--tRNA ligase, cytoplasmic-like"/>
    <property type="match status" value="1"/>
</dbReference>
<dbReference type="GO" id="GO:0017101">
    <property type="term" value="C:aminoacyl-tRNA synthetase multienzyme complex"/>
    <property type="evidence" value="ECO:0007669"/>
    <property type="project" value="UniProtKB-ARBA"/>
</dbReference>
<name>A0A6J2X571_SITOR</name>
<feature type="domain" description="Isoleucine--tRNA ligase cytoplasmic ubiquitin-like" evidence="20">
    <location>
        <begin position="1076"/>
        <end position="1154"/>
    </location>
</feature>
<accession>A0A6J2X571</accession>
<keyword evidence="7 17" id="KW-0436">Ligase</keyword>
<evidence type="ECO:0000256" key="13">
    <source>
        <dbReference type="ARBA" id="ARBA00032665"/>
    </source>
</evidence>
<keyword evidence="12 17" id="KW-0030">Aminoacyl-tRNA synthetase</keyword>
<dbReference type="InterPro" id="IPR009080">
    <property type="entry name" value="tRNAsynth_Ia_anticodon-bd"/>
</dbReference>
<dbReference type="EC" id="6.1.1.5" evidence="4"/>
<dbReference type="PANTHER" id="PTHR42780:SF1">
    <property type="entry name" value="ISOLEUCINE--TRNA LIGASE, CYTOPLASMIC"/>
    <property type="match status" value="1"/>
</dbReference>
<dbReference type="FunFam" id="1.10.730.10:FF:000004">
    <property type="entry name" value="Isoleucyl-tRNA synthetase, cytoplasmic"/>
    <property type="match status" value="1"/>
</dbReference>
<evidence type="ECO:0000256" key="3">
    <source>
        <dbReference type="ARBA" id="ARBA00005594"/>
    </source>
</evidence>
<gene>
    <name evidence="22" type="primary">LOC115875091</name>
</gene>
<evidence type="ECO:0000256" key="2">
    <source>
        <dbReference type="ARBA" id="ARBA00004514"/>
    </source>
</evidence>
<keyword evidence="21" id="KW-1185">Reference proteome</keyword>
<dbReference type="Pfam" id="PF19302">
    <property type="entry name" value="DUF5915"/>
    <property type="match status" value="1"/>
</dbReference>
<dbReference type="InterPro" id="IPR009008">
    <property type="entry name" value="Val/Leu/Ile-tRNA-synth_edit"/>
</dbReference>
<comment type="subunit">
    <text evidence="15">Part of a multisubunit complex that groups tRNA ligases for Arg (RARS1), Asp (DARS1), Gln (QARS1), Ile (IARS1), Leu (LARS1), Lys (KARS1), Met (MARS1) the bifunctional ligase for Glu and Pro (EPRS1) and the auxiliary subunits AIMP1/p43, AIMP2/p38 and EEF1E1/p18.</text>
</comment>
<dbReference type="InParanoid" id="A0A6J2X571"/>
<dbReference type="PRINTS" id="PR00984">
    <property type="entry name" value="TRNASYNTHILE"/>
</dbReference>
<sequence>MSVSKSLQDVPRVPESVNFSAEEEKVLKYWKDIKAFETCLKQSKGKPRYTFYDGPPFATGLPHYGHILAGTIKDVVTRYAHQQGFHVERRFGWDTHGLPVEFEIDKNLGIKGPEDVMKLGIDKYNAECRKIVMRYSADWENIVGRLGRWIDFKNDYKTLYPWFMESVWWIFKQLYQKGLVYKGNKVMPYSTACSTPLSNFESGQNYKDVVDPAVTVSLPVLNDSDNAALLVWTTTPWTLPSNLAACVNPGMEYVRLKQLSTGNVYIMMEGRIETIFQADDYEVLKKFLGRELKGLRYEPVFPYFSNMAERGAFTVLVDEYVTAESGTGVVHQAPYFGEDDHRVCLAAGIITKDMEPVCPLDSIGRFVDPVSDFKGQYVKDADKNIISHLKNNKRLVHQSQIKHSYPFCWRSDTPLIYKAVPSWFVRVEHMQQELLDATAATYWVPEFIKEKRFGNWLKEARDWAISRNRYWGTPIPLYMSPSGDEIRCIGSIAELEELCGEKVTDLHRESVDQLEIPSVVPGNPPLRRVPEVFDCWFESGSMPYAQQHYPFENSKEFEENFPADFIAEGIDQTRGWFYTLTVISTALFGKAPYKNLVVNGLVLAGDGQKMSKRKKNYPDPMEVVHKYGADALRLYLISSPVVRAENLRFKEEGVRDIVKDVFLPWYNAFRFLMQNIEIYVEENQKPFIYDSKNVNSNNIMDRWILSFTQSLLEYVRKEMKLYHLYNVIPRLTKFIDYLTNWYVRMNRKRLKGESGEPDCKTALTTLYNILFNIIRMMAPFAPFISETMYQYMKNLTNCTAESVHYLMLPAPETSLIDVNIERAVSRMQSVIELGRVIRDRKTIPIKYPLPEVIVIHQNPQYIDDILSLREYILSELNVRTISTTTDKSKFGITLRAEPDHKVLGLRLKQEFKAVTQGIKALTDSEINEMVSEGFRTISGQKIAIDEVRLIFKSESLNTDQYEVNSDNDVLILMDITPDSSMQDEGTAREIINRIQKLRKIAHLVPTDEITVFYRTDGDLKRVAEEYKSFIESTIKASLKTVDQRKSSDQLIIEKTQELKEFTLYIALTKISNVELPCVRWVNVQLVGLKSRYCNGSSKGMVLLEVAKNVLNLSKFRSEILRLFGVETFALLLATGEAIKADEALLQATNSTIFVVPKDGKLELPSPSSVPFCKLKNFNENGVSGTILTENPVGIPVVAPPDINKIVKLWL</sequence>
<dbReference type="AlphaFoldDB" id="A0A6J2X571"/>
<dbReference type="InterPro" id="IPR002300">
    <property type="entry name" value="aa-tRNA-synth_Ia"/>
</dbReference>
<keyword evidence="11" id="KW-0007">Acetylation</keyword>
<dbReference type="Proteomes" id="UP000504635">
    <property type="component" value="Unplaced"/>
</dbReference>
<dbReference type="InterPro" id="IPR057033">
    <property type="entry name" value="Ubiquitin_IARS1"/>
</dbReference>
<protein>
    <recommendedName>
        <fullName evidence="16">Isoleucine--tRNA ligase, cytoplasmic</fullName>
        <ecNumber evidence="4">6.1.1.5</ecNumber>
    </recommendedName>
    <alternativeName>
        <fullName evidence="13">Isoleucyl-tRNA synthetase</fullName>
    </alternativeName>
</protein>
<evidence type="ECO:0000259" key="20">
    <source>
        <dbReference type="Pfam" id="PF23567"/>
    </source>
</evidence>
<dbReference type="InterPro" id="IPR001412">
    <property type="entry name" value="aa-tRNA-synth_I_CS"/>
</dbReference>
<evidence type="ECO:0000256" key="14">
    <source>
        <dbReference type="ARBA" id="ARBA00048359"/>
    </source>
</evidence>
<dbReference type="GO" id="GO:0005829">
    <property type="term" value="C:cytosol"/>
    <property type="evidence" value="ECO:0007669"/>
    <property type="project" value="UniProtKB-SubCell"/>
</dbReference>
<feature type="domain" description="Methionyl/Valyl/Leucyl/Isoleucyl-tRNA synthetase anticodon-binding" evidence="19">
    <location>
        <begin position="701"/>
        <end position="851"/>
    </location>
</feature>
<dbReference type="Pfam" id="PF23567">
    <property type="entry name" value="Ubiquitin_IARS1"/>
    <property type="match status" value="1"/>
</dbReference>
<keyword evidence="10 17" id="KW-0648">Protein biosynthesis</keyword>
<dbReference type="CTD" id="45785"/>
<dbReference type="InterPro" id="IPR033709">
    <property type="entry name" value="Anticodon_Ile_ABEc"/>
</dbReference>
<dbReference type="PANTHER" id="PTHR42780">
    <property type="entry name" value="SOLEUCYL-TRNA SYNTHETASE"/>
    <property type="match status" value="1"/>
</dbReference>
<dbReference type="RefSeq" id="XP_030746328.1">
    <property type="nucleotide sequence ID" value="XM_030890468.1"/>
</dbReference>
<evidence type="ECO:0000256" key="8">
    <source>
        <dbReference type="ARBA" id="ARBA00022741"/>
    </source>
</evidence>
<proteinExistence type="inferred from homology"/>
<dbReference type="OrthoDB" id="1706657at2759"/>
<evidence type="ECO:0000256" key="6">
    <source>
        <dbReference type="ARBA" id="ARBA00022553"/>
    </source>
</evidence>
<dbReference type="SUPFAM" id="SSF47323">
    <property type="entry name" value="Anticodon-binding domain of a subclass of class I aminoacyl-tRNA synthetases"/>
    <property type="match status" value="1"/>
</dbReference>
<dbReference type="InterPro" id="IPR014729">
    <property type="entry name" value="Rossmann-like_a/b/a_fold"/>
</dbReference>
<dbReference type="Pfam" id="PF08264">
    <property type="entry name" value="Anticodon_1"/>
    <property type="match status" value="1"/>
</dbReference>
<organism evidence="21 22">
    <name type="scientific">Sitophilus oryzae</name>
    <name type="common">Rice weevil</name>
    <name type="synonym">Curculio oryzae</name>
    <dbReference type="NCBI Taxonomy" id="7048"/>
    <lineage>
        <taxon>Eukaryota</taxon>
        <taxon>Metazoa</taxon>
        <taxon>Ecdysozoa</taxon>
        <taxon>Arthropoda</taxon>
        <taxon>Hexapoda</taxon>
        <taxon>Insecta</taxon>
        <taxon>Pterygota</taxon>
        <taxon>Neoptera</taxon>
        <taxon>Endopterygota</taxon>
        <taxon>Coleoptera</taxon>
        <taxon>Polyphaga</taxon>
        <taxon>Cucujiformia</taxon>
        <taxon>Curculionidae</taxon>
        <taxon>Dryophthorinae</taxon>
        <taxon>Sitophilus</taxon>
    </lineage>
</organism>
<evidence type="ECO:0000313" key="21">
    <source>
        <dbReference type="Proteomes" id="UP000504635"/>
    </source>
</evidence>
<evidence type="ECO:0000313" key="22">
    <source>
        <dbReference type="RefSeq" id="XP_030746328.1"/>
    </source>
</evidence>
<dbReference type="FunCoup" id="A0A6J2X571">
    <property type="interactions" value="1880"/>
</dbReference>
<evidence type="ECO:0000259" key="18">
    <source>
        <dbReference type="Pfam" id="PF00133"/>
    </source>
</evidence>
<dbReference type="GO" id="GO:0005524">
    <property type="term" value="F:ATP binding"/>
    <property type="evidence" value="ECO:0007669"/>
    <property type="project" value="UniProtKB-KW"/>
</dbReference>
<dbReference type="SUPFAM" id="SSF52374">
    <property type="entry name" value="Nucleotidylyl transferase"/>
    <property type="match status" value="1"/>
</dbReference>
<comment type="catalytic activity">
    <reaction evidence="14">
        <text>tRNA(Ile) + L-isoleucine + ATP = L-isoleucyl-tRNA(Ile) + AMP + diphosphate</text>
        <dbReference type="Rhea" id="RHEA:11060"/>
        <dbReference type="Rhea" id="RHEA-COMP:9666"/>
        <dbReference type="Rhea" id="RHEA-COMP:9695"/>
        <dbReference type="ChEBI" id="CHEBI:30616"/>
        <dbReference type="ChEBI" id="CHEBI:33019"/>
        <dbReference type="ChEBI" id="CHEBI:58045"/>
        <dbReference type="ChEBI" id="CHEBI:78442"/>
        <dbReference type="ChEBI" id="CHEBI:78528"/>
        <dbReference type="ChEBI" id="CHEBI:456215"/>
        <dbReference type="EC" id="6.1.1.5"/>
    </reaction>
</comment>
<evidence type="ECO:0000256" key="12">
    <source>
        <dbReference type="ARBA" id="ARBA00023146"/>
    </source>
</evidence>
<feature type="domain" description="Aminoacyl-tRNA synthetase class Ia" evidence="18">
    <location>
        <begin position="26"/>
        <end position="647"/>
    </location>
</feature>
<dbReference type="PROSITE" id="PS00178">
    <property type="entry name" value="AA_TRNA_LIGASE_I"/>
    <property type="match status" value="1"/>
</dbReference>
<dbReference type="SUPFAM" id="SSF50677">
    <property type="entry name" value="ValRS/IleRS/LeuRS editing domain"/>
    <property type="match status" value="1"/>
</dbReference>
<dbReference type="GO" id="GO:0006428">
    <property type="term" value="P:isoleucyl-tRNA aminoacylation"/>
    <property type="evidence" value="ECO:0007669"/>
    <property type="project" value="InterPro"/>
</dbReference>
<dbReference type="NCBIfam" id="TIGR00392">
    <property type="entry name" value="ileS"/>
    <property type="match status" value="1"/>
</dbReference>
<keyword evidence="6" id="KW-0597">Phosphoprotein</keyword>
<evidence type="ECO:0000256" key="4">
    <source>
        <dbReference type="ARBA" id="ARBA00013165"/>
    </source>
</evidence>
<keyword evidence="9 17" id="KW-0067">ATP-binding</keyword>
<dbReference type="CDD" id="cd07961">
    <property type="entry name" value="Anticodon_Ia_Ile_ABEc"/>
    <property type="match status" value="1"/>
</dbReference>
<reference evidence="22" key="1">
    <citation type="submission" date="2025-08" db="UniProtKB">
        <authorList>
            <consortium name="RefSeq"/>
        </authorList>
    </citation>
    <scope>IDENTIFICATION</scope>
    <source>
        <tissue evidence="22">Gonads</tissue>
    </source>
</reference>
<dbReference type="GeneID" id="115875091"/>
<evidence type="ECO:0000256" key="16">
    <source>
        <dbReference type="ARBA" id="ARBA00069879"/>
    </source>
</evidence>